<reference evidence="12" key="1">
    <citation type="submission" date="2016-11" db="EMBL/GenBank/DDBJ databases">
        <authorList>
            <person name="Varghese N."/>
            <person name="Submissions S."/>
        </authorList>
    </citation>
    <scope>NUCLEOTIDE SEQUENCE [LARGE SCALE GENOMIC DNA]</scope>
    <source>
        <strain evidence="12">DSM 21264</strain>
    </source>
</reference>
<keyword evidence="6" id="KW-0406">Ion transport</keyword>
<evidence type="ECO:0000313" key="11">
    <source>
        <dbReference type="EMBL" id="SHE68444.1"/>
    </source>
</evidence>
<feature type="chain" id="PRO_5012341170" evidence="10">
    <location>
        <begin position="25"/>
        <end position="396"/>
    </location>
</feature>
<dbReference type="PANTHER" id="PTHR38762:SF1">
    <property type="entry name" value="CRYPTIC OUTER MEMBRANE PORIN BGLH-RELATED"/>
    <property type="match status" value="1"/>
</dbReference>
<accession>A0A1M4VHB9</accession>
<proteinExistence type="inferred from homology"/>
<sequence>MRALKLISACIAVGLPIISHSAFADDGFRFSGYARYGAAFQDKDEKKVSTAGALNGNATGRLGNESNGGEFGLSKGFTSDLGDQWDIVVMFDHYSDEPWATPGTGGLKVKKAYASVTNFIDAQPELKVWAGRDFHQRPQTGLNDYFWMTHDGQGAGFYNLNLGGVKLDFGAVSQVDSDLVGDNGKYAVTSKVHGINLFDDASLAFYANYGFTSKKAQGKSYYGTRAYQLAADISMSGHHLLFRYADNAKDSVFELTKDQRAWLASFDGATNISEQAAVEYLAAYQFLDVAGIEDRANYNVIVRPTYNWDSINSTWLEAGYSVVDYKDINAKNSSWKLTLSQNIVIGSPMAARPMLRFYTTVGKADNEYVGFDTKTGNMQSTQLDTLTVGAMFEAWW</sequence>
<dbReference type="GO" id="GO:0015288">
    <property type="term" value="F:porin activity"/>
    <property type="evidence" value="ECO:0007669"/>
    <property type="project" value="UniProtKB-KW"/>
</dbReference>
<evidence type="ECO:0000256" key="9">
    <source>
        <dbReference type="ARBA" id="ARBA00023237"/>
    </source>
</evidence>
<dbReference type="InterPro" id="IPR050286">
    <property type="entry name" value="G_neg_Bact_CarbUptk_Porin"/>
</dbReference>
<dbReference type="InterPro" id="IPR003192">
    <property type="entry name" value="Porin_LamB"/>
</dbReference>
<feature type="signal peptide" evidence="10">
    <location>
        <begin position="1"/>
        <end position="24"/>
    </location>
</feature>
<evidence type="ECO:0000256" key="3">
    <source>
        <dbReference type="ARBA" id="ARBA00022448"/>
    </source>
</evidence>
<dbReference type="GO" id="GO:0046930">
    <property type="term" value="C:pore complex"/>
    <property type="evidence" value="ECO:0007669"/>
    <property type="project" value="UniProtKB-KW"/>
</dbReference>
<dbReference type="Proteomes" id="UP000184159">
    <property type="component" value="Unassembled WGS sequence"/>
</dbReference>
<organism evidence="11 12">
    <name type="scientific">Vibrio gazogenes DSM 21264 = NBRC 103151</name>
    <dbReference type="NCBI Taxonomy" id="1123492"/>
    <lineage>
        <taxon>Bacteria</taxon>
        <taxon>Pseudomonadati</taxon>
        <taxon>Pseudomonadota</taxon>
        <taxon>Gammaproteobacteria</taxon>
        <taxon>Vibrionales</taxon>
        <taxon>Vibrionaceae</taxon>
        <taxon>Vibrio</taxon>
    </lineage>
</organism>
<name>A0A1M4VHB9_VIBGA</name>
<keyword evidence="3" id="KW-0813">Transport</keyword>
<keyword evidence="8" id="KW-0472">Membrane</keyword>
<evidence type="ECO:0000256" key="10">
    <source>
        <dbReference type="SAM" id="SignalP"/>
    </source>
</evidence>
<evidence type="ECO:0000256" key="8">
    <source>
        <dbReference type="ARBA" id="ARBA00023136"/>
    </source>
</evidence>
<dbReference type="GO" id="GO:0015774">
    <property type="term" value="P:polysaccharide transport"/>
    <property type="evidence" value="ECO:0007669"/>
    <property type="project" value="TreeGrafter"/>
</dbReference>
<evidence type="ECO:0000256" key="2">
    <source>
        <dbReference type="ARBA" id="ARBA00007055"/>
    </source>
</evidence>
<evidence type="ECO:0000256" key="4">
    <source>
        <dbReference type="ARBA" id="ARBA00022452"/>
    </source>
</evidence>
<keyword evidence="12" id="KW-1185">Reference proteome</keyword>
<protein>
    <submittedName>
        <fullName evidence="11">Maltoporin</fullName>
    </submittedName>
</protein>
<dbReference type="AlphaFoldDB" id="A0A1M4VHB9"/>
<evidence type="ECO:0000256" key="5">
    <source>
        <dbReference type="ARBA" id="ARBA00022692"/>
    </source>
</evidence>
<keyword evidence="9" id="KW-0998">Cell outer membrane</keyword>
<comment type="similarity">
    <text evidence="2">Belongs to the porin LamB (TC 1.B.3) family.</text>
</comment>
<dbReference type="GO" id="GO:0009279">
    <property type="term" value="C:cell outer membrane"/>
    <property type="evidence" value="ECO:0007669"/>
    <property type="project" value="UniProtKB-SubCell"/>
</dbReference>
<keyword evidence="5" id="KW-0812">Transmembrane</keyword>
<dbReference type="Pfam" id="PF02264">
    <property type="entry name" value="LamB"/>
    <property type="match status" value="1"/>
</dbReference>
<dbReference type="GO" id="GO:0006811">
    <property type="term" value="P:monoatomic ion transport"/>
    <property type="evidence" value="ECO:0007669"/>
    <property type="project" value="UniProtKB-KW"/>
</dbReference>
<dbReference type="PANTHER" id="PTHR38762">
    <property type="entry name" value="CRYPTIC OUTER MEMBRANE PORIN BGLH-RELATED"/>
    <property type="match status" value="1"/>
</dbReference>
<dbReference type="RefSeq" id="WP_072955615.1">
    <property type="nucleotide sequence ID" value="NZ_FQUH01000002.1"/>
</dbReference>
<comment type="subcellular location">
    <subcellularLocation>
        <location evidence="1">Cell outer membrane</location>
        <topology evidence="1">Multi-pass membrane protein</topology>
    </subcellularLocation>
</comment>
<dbReference type="EMBL" id="FQUH01000002">
    <property type="protein sequence ID" value="SHE68444.1"/>
    <property type="molecule type" value="Genomic_DNA"/>
</dbReference>
<keyword evidence="10" id="KW-0732">Signal</keyword>
<dbReference type="InterPro" id="IPR036998">
    <property type="entry name" value="Porin_LamB_sf"/>
</dbReference>
<evidence type="ECO:0000256" key="7">
    <source>
        <dbReference type="ARBA" id="ARBA00023114"/>
    </source>
</evidence>
<evidence type="ECO:0000256" key="6">
    <source>
        <dbReference type="ARBA" id="ARBA00023065"/>
    </source>
</evidence>
<keyword evidence="4" id="KW-1134">Transmembrane beta strand</keyword>
<keyword evidence="7" id="KW-0626">Porin</keyword>
<dbReference type="Gene3D" id="2.40.170.10">
    <property type="entry name" value="Porin, LamB type"/>
    <property type="match status" value="1"/>
</dbReference>
<dbReference type="GO" id="GO:0015144">
    <property type="term" value="F:carbohydrate transmembrane transporter activity"/>
    <property type="evidence" value="ECO:0007669"/>
    <property type="project" value="TreeGrafter"/>
</dbReference>
<gene>
    <name evidence="11" type="ORF">SAMN02745781_00718</name>
</gene>
<evidence type="ECO:0000256" key="1">
    <source>
        <dbReference type="ARBA" id="ARBA00004571"/>
    </source>
</evidence>
<evidence type="ECO:0000313" key="12">
    <source>
        <dbReference type="Proteomes" id="UP000184159"/>
    </source>
</evidence>
<dbReference type="SUPFAM" id="SSF56935">
    <property type="entry name" value="Porins"/>
    <property type="match status" value="1"/>
</dbReference>